<dbReference type="Gene3D" id="3.20.20.140">
    <property type="entry name" value="Metal-dependent hydrolases"/>
    <property type="match status" value="1"/>
</dbReference>
<dbReference type="RefSeq" id="WP_376865128.1">
    <property type="nucleotide sequence ID" value="NZ_JBHRYB010000005.1"/>
</dbReference>
<name>A0ABV7VPP0_9GAMM</name>
<keyword evidence="3" id="KW-1185">Reference proteome</keyword>
<dbReference type="InterPro" id="IPR052018">
    <property type="entry name" value="PHP_domain"/>
</dbReference>
<proteinExistence type="predicted"/>
<dbReference type="Pfam" id="PF02811">
    <property type="entry name" value="PHP"/>
    <property type="match status" value="1"/>
</dbReference>
<dbReference type="InterPro" id="IPR004013">
    <property type="entry name" value="PHP_dom"/>
</dbReference>
<evidence type="ECO:0000313" key="3">
    <source>
        <dbReference type="Proteomes" id="UP001595722"/>
    </source>
</evidence>
<feature type="domain" description="Polymerase/histidinol phosphatase N-terminal" evidence="1">
    <location>
        <begin position="5"/>
        <end position="70"/>
    </location>
</feature>
<reference evidence="3" key="1">
    <citation type="journal article" date="2019" name="Int. J. Syst. Evol. Microbiol.">
        <title>The Global Catalogue of Microorganisms (GCM) 10K type strain sequencing project: providing services to taxonomists for standard genome sequencing and annotation.</title>
        <authorList>
            <consortium name="The Broad Institute Genomics Platform"/>
            <consortium name="The Broad Institute Genome Sequencing Center for Infectious Disease"/>
            <person name="Wu L."/>
            <person name="Ma J."/>
        </authorList>
    </citation>
    <scope>NUCLEOTIDE SEQUENCE [LARGE SCALE GENOMIC DNA]</scope>
    <source>
        <strain evidence="3">KCTC 42424</strain>
    </source>
</reference>
<sequence length="284" mass="30845">MISEFDLHCHTTASDGKFEPAELVLRACERGVKTLAITDHDTVEGFRRALPVAQANQLRLIPGIELSCVWGGVTIHIVGLNFDPQSPAMLEAEAQQTAARKQRSLIIAERLSKKLNHDIDIRDIQALAGGDNDDGSELVGRPHFAQYLVNQGLVPDMASAFKKYLGAGKVGDVKASWPELETVVKWIVAAGGDAVMAHAHLYNMTRTKLRACMDDFVDAGGSAIEVAYGMMDAGQQGEMVRLAKDFNLKGSCGSDFHGPNRFGLDLGVMPGFPQEIEPVWSDWG</sequence>
<organism evidence="2 3">
    <name type="scientific">Bacterioplanoides pacificum</name>
    <dbReference type="NCBI Taxonomy" id="1171596"/>
    <lineage>
        <taxon>Bacteria</taxon>
        <taxon>Pseudomonadati</taxon>
        <taxon>Pseudomonadota</taxon>
        <taxon>Gammaproteobacteria</taxon>
        <taxon>Oceanospirillales</taxon>
        <taxon>Oceanospirillaceae</taxon>
        <taxon>Bacterioplanoides</taxon>
    </lineage>
</organism>
<evidence type="ECO:0000259" key="1">
    <source>
        <dbReference type="SMART" id="SM00481"/>
    </source>
</evidence>
<dbReference type="Gene3D" id="1.10.150.650">
    <property type="match status" value="1"/>
</dbReference>
<dbReference type="Proteomes" id="UP001595722">
    <property type="component" value="Unassembled WGS sequence"/>
</dbReference>
<evidence type="ECO:0000313" key="2">
    <source>
        <dbReference type="EMBL" id="MFC3679434.1"/>
    </source>
</evidence>
<protein>
    <submittedName>
        <fullName evidence="2">PHP domain-containing protein</fullName>
    </submittedName>
</protein>
<gene>
    <name evidence="2" type="ORF">ACFOMG_04825</name>
</gene>
<dbReference type="EMBL" id="JBHRYB010000005">
    <property type="protein sequence ID" value="MFC3679434.1"/>
    <property type="molecule type" value="Genomic_DNA"/>
</dbReference>
<dbReference type="CDD" id="cd07438">
    <property type="entry name" value="PHP_HisPPase_AMP"/>
    <property type="match status" value="1"/>
</dbReference>
<dbReference type="InterPro" id="IPR003141">
    <property type="entry name" value="Pol/His_phosphatase_N"/>
</dbReference>
<dbReference type="PANTHER" id="PTHR42924">
    <property type="entry name" value="EXONUCLEASE"/>
    <property type="match status" value="1"/>
</dbReference>
<comment type="caution">
    <text evidence="2">The sequence shown here is derived from an EMBL/GenBank/DDBJ whole genome shotgun (WGS) entry which is preliminary data.</text>
</comment>
<dbReference type="SUPFAM" id="SSF89550">
    <property type="entry name" value="PHP domain-like"/>
    <property type="match status" value="1"/>
</dbReference>
<dbReference type="InterPro" id="IPR016195">
    <property type="entry name" value="Pol/histidinol_Pase-like"/>
</dbReference>
<dbReference type="PANTHER" id="PTHR42924:SF3">
    <property type="entry name" value="POLYMERASE_HISTIDINOL PHOSPHATASE N-TERMINAL DOMAIN-CONTAINING PROTEIN"/>
    <property type="match status" value="1"/>
</dbReference>
<accession>A0ABV7VPP0</accession>
<dbReference type="SMART" id="SM00481">
    <property type="entry name" value="POLIIIAc"/>
    <property type="match status" value="1"/>
</dbReference>